<dbReference type="EMBL" id="BGPR01001176">
    <property type="protein sequence ID" value="GBM47367.1"/>
    <property type="molecule type" value="Genomic_DNA"/>
</dbReference>
<accession>A0A4Y2G271</accession>
<name>A0A4Y2G271_ARAVE</name>
<organism evidence="2 3">
    <name type="scientific">Araneus ventricosus</name>
    <name type="common">Orbweaver spider</name>
    <name type="synonym">Epeira ventricosa</name>
    <dbReference type="NCBI Taxonomy" id="182803"/>
    <lineage>
        <taxon>Eukaryota</taxon>
        <taxon>Metazoa</taxon>
        <taxon>Ecdysozoa</taxon>
        <taxon>Arthropoda</taxon>
        <taxon>Chelicerata</taxon>
        <taxon>Arachnida</taxon>
        <taxon>Araneae</taxon>
        <taxon>Araneomorphae</taxon>
        <taxon>Entelegynae</taxon>
        <taxon>Araneoidea</taxon>
        <taxon>Araneidae</taxon>
        <taxon>Araneus</taxon>
    </lineage>
</organism>
<proteinExistence type="predicted"/>
<dbReference type="AlphaFoldDB" id="A0A4Y2G271"/>
<feature type="compositionally biased region" description="Polar residues" evidence="1">
    <location>
        <begin position="7"/>
        <end position="22"/>
    </location>
</feature>
<keyword evidence="3" id="KW-1185">Reference proteome</keyword>
<comment type="caution">
    <text evidence="2">The sequence shown here is derived from an EMBL/GenBank/DDBJ whole genome shotgun (WGS) entry which is preliminary data.</text>
</comment>
<evidence type="ECO:0000313" key="3">
    <source>
        <dbReference type="Proteomes" id="UP000499080"/>
    </source>
</evidence>
<feature type="region of interest" description="Disordered" evidence="1">
    <location>
        <begin position="1"/>
        <end position="22"/>
    </location>
</feature>
<sequence length="85" mass="9496">MARLQGRNLQSPSSNFRLTPTTEGRLSLDVRFNVPEDPIYGDSSAEAGFESGNLRFRILDLMPLSHRLKSFQIAATGVPFIIPLY</sequence>
<dbReference type="Proteomes" id="UP000499080">
    <property type="component" value="Unassembled WGS sequence"/>
</dbReference>
<gene>
    <name evidence="2" type="ORF">AVEN_66113_1</name>
</gene>
<protein>
    <submittedName>
        <fullName evidence="2">Uncharacterized protein</fullName>
    </submittedName>
</protein>
<evidence type="ECO:0000313" key="2">
    <source>
        <dbReference type="EMBL" id="GBM47367.1"/>
    </source>
</evidence>
<reference evidence="2 3" key="1">
    <citation type="journal article" date="2019" name="Sci. Rep.">
        <title>Orb-weaving spider Araneus ventricosus genome elucidates the spidroin gene catalogue.</title>
        <authorList>
            <person name="Kono N."/>
            <person name="Nakamura H."/>
            <person name="Ohtoshi R."/>
            <person name="Moran D.A.P."/>
            <person name="Shinohara A."/>
            <person name="Yoshida Y."/>
            <person name="Fujiwara M."/>
            <person name="Mori M."/>
            <person name="Tomita M."/>
            <person name="Arakawa K."/>
        </authorList>
    </citation>
    <scope>NUCLEOTIDE SEQUENCE [LARGE SCALE GENOMIC DNA]</scope>
</reference>
<evidence type="ECO:0000256" key="1">
    <source>
        <dbReference type="SAM" id="MobiDB-lite"/>
    </source>
</evidence>